<evidence type="ECO:0000256" key="3">
    <source>
        <dbReference type="ARBA" id="ARBA00022475"/>
    </source>
</evidence>
<dbReference type="EMBL" id="JAATLM010000001">
    <property type="protein sequence ID" value="NIZ68696.1"/>
    <property type="molecule type" value="Genomic_DNA"/>
</dbReference>
<reference evidence="19" key="1">
    <citation type="submission" date="2020-03" db="EMBL/GenBank/DDBJ databases">
        <title>Spirochaetal bacteria isolated from arthropods constitute a novel genus Entomospira genus novum within the order Spirochaetales.</title>
        <authorList>
            <person name="Grana-Miraglia L."/>
            <person name="Sikutova S."/>
            <person name="Fingerle V."/>
            <person name="Sing A."/>
            <person name="Castillo-Ramirez S."/>
            <person name="Margos G."/>
            <person name="Rudolf I."/>
        </authorList>
    </citation>
    <scope>NUCLEOTIDE SEQUENCE</scope>
    <source>
        <strain evidence="19">BR149</strain>
    </source>
</reference>
<dbReference type="Pfam" id="PF02378">
    <property type="entry name" value="PTS_EIIC"/>
    <property type="match status" value="1"/>
</dbReference>
<evidence type="ECO:0000256" key="7">
    <source>
        <dbReference type="ARBA" id="ARBA00022692"/>
    </source>
</evidence>
<evidence type="ECO:0000256" key="10">
    <source>
        <dbReference type="ARBA" id="ARBA00023136"/>
    </source>
</evidence>
<dbReference type="InterPro" id="IPR050558">
    <property type="entry name" value="PTS_Sugar-Specific_Components"/>
</dbReference>
<dbReference type="PANTHER" id="PTHR30175:SF3">
    <property type="entry name" value="PTS SYSTEM N-ACETYLMURAMIC ACID-SPECIFIC EIIBC COMPONENT"/>
    <property type="match status" value="1"/>
</dbReference>
<feature type="active site" description="Phosphocysteine intermediate; for EIIB activity" evidence="15">
    <location>
        <position position="26"/>
    </location>
</feature>
<dbReference type="InterPro" id="IPR001996">
    <property type="entry name" value="PTS_IIB_1"/>
</dbReference>
<keyword evidence="5" id="KW-0808">Transferase</keyword>
<comment type="caution">
    <text evidence="19">The sequence shown here is derived from an EMBL/GenBank/DDBJ whole genome shotgun (WGS) entry which is preliminary data.</text>
</comment>
<dbReference type="AlphaFoldDB" id="A0A968GDN4"/>
<dbReference type="InterPro" id="IPR003352">
    <property type="entry name" value="PTS_EIIC"/>
</dbReference>
<feature type="transmembrane region" description="Helical" evidence="16">
    <location>
        <begin position="121"/>
        <end position="142"/>
    </location>
</feature>
<feature type="transmembrane region" description="Helical" evidence="16">
    <location>
        <begin position="240"/>
        <end position="261"/>
    </location>
</feature>
<name>A0A968GDN4_9SPIO</name>
<keyword evidence="2" id="KW-0813">Transport</keyword>
<evidence type="ECO:0000259" key="17">
    <source>
        <dbReference type="PROSITE" id="PS51098"/>
    </source>
</evidence>
<evidence type="ECO:0000256" key="5">
    <source>
        <dbReference type="ARBA" id="ARBA00022679"/>
    </source>
</evidence>
<keyword evidence="8" id="KW-0418">Kinase</keyword>
<evidence type="ECO:0000256" key="9">
    <source>
        <dbReference type="ARBA" id="ARBA00022989"/>
    </source>
</evidence>
<keyword evidence="3" id="KW-1003">Cell membrane</keyword>
<evidence type="ECO:0000313" key="20">
    <source>
        <dbReference type="Proteomes" id="UP000778951"/>
    </source>
</evidence>
<feature type="transmembrane region" description="Helical" evidence="16">
    <location>
        <begin position="360"/>
        <end position="380"/>
    </location>
</feature>
<dbReference type="RefSeq" id="WP_167694793.1">
    <property type="nucleotide sequence ID" value="NZ_CP118181.1"/>
</dbReference>
<evidence type="ECO:0000256" key="11">
    <source>
        <dbReference type="ARBA" id="ARBA00039021"/>
    </source>
</evidence>
<dbReference type="Pfam" id="PF00367">
    <property type="entry name" value="PTS_EIIB"/>
    <property type="match status" value="1"/>
</dbReference>
<feature type="domain" description="PTS EIIB type-1" evidence="17">
    <location>
        <begin position="4"/>
        <end position="86"/>
    </location>
</feature>
<dbReference type="EC" id="2.7.1.192" evidence="11"/>
<evidence type="ECO:0000256" key="13">
    <source>
        <dbReference type="ARBA" id="ARBA00043021"/>
    </source>
</evidence>
<keyword evidence="6" id="KW-0598">Phosphotransferase system</keyword>
<evidence type="ECO:0000256" key="12">
    <source>
        <dbReference type="ARBA" id="ARBA00040399"/>
    </source>
</evidence>
<comment type="subcellular location">
    <subcellularLocation>
        <location evidence="1">Cell membrane</location>
        <topology evidence="1">Multi-pass membrane protein</topology>
    </subcellularLocation>
</comment>
<evidence type="ECO:0000256" key="4">
    <source>
        <dbReference type="ARBA" id="ARBA00022597"/>
    </source>
</evidence>
<dbReference type="GO" id="GO:0009401">
    <property type="term" value="P:phosphoenolpyruvate-dependent sugar phosphotransferase system"/>
    <property type="evidence" value="ECO:0007669"/>
    <property type="project" value="UniProtKB-KW"/>
</dbReference>
<evidence type="ECO:0000313" key="19">
    <source>
        <dbReference type="EMBL" id="NIZ68696.1"/>
    </source>
</evidence>
<evidence type="ECO:0000256" key="15">
    <source>
        <dbReference type="PROSITE-ProRule" id="PRU00421"/>
    </source>
</evidence>
<dbReference type="GO" id="GO:0005886">
    <property type="term" value="C:plasma membrane"/>
    <property type="evidence" value="ECO:0007669"/>
    <property type="project" value="UniProtKB-SubCell"/>
</dbReference>
<protein>
    <recommendedName>
        <fullName evidence="12">PTS system N-acetylmuramic acid-specific EIIBC component</fullName>
        <ecNumber evidence="11">2.7.1.192</ecNumber>
    </recommendedName>
    <alternativeName>
        <fullName evidence="13">EIIBC-MurNAc</fullName>
    </alternativeName>
</protein>
<keyword evidence="4" id="KW-0762">Sugar transport</keyword>
<keyword evidence="20" id="KW-1185">Reference proteome</keyword>
<evidence type="ECO:0000256" key="16">
    <source>
        <dbReference type="SAM" id="Phobius"/>
    </source>
</evidence>
<organism evidence="19 20">
    <name type="scientific">Entomospira culicis</name>
    <dbReference type="NCBI Taxonomy" id="2719989"/>
    <lineage>
        <taxon>Bacteria</taxon>
        <taxon>Pseudomonadati</taxon>
        <taxon>Spirochaetota</taxon>
        <taxon>Spirochaetia</taxon>
        <taxon>Spirochaetales</taxon>
        <taxon>Spirochaetaceae</taxon>
        <taxon>Entomospira</taxon>
    </lineage>
</organism>
<comment type="catalytic activity">
    <reaction evidence="14">
        <text>N-acetyl-beta-D-muramate(out) + N(pros)-phospho-L-histidyl-[protein] = N-acetyl-beta-D-muramate 6-phosphate(in) + L-histidyl-[protein]</text>
        <dbReference type="Rhea" id="RHEA:33399"/>
        <dbReference type="Rhea" id="RHEA-COMP:9745"/>
        <dbReference type="Rhea" id="RHEA-COMP:9746"/>
        <dbReference type="ChEBI" id="CHEBI:29979"/>
        <dbReference type="ChEBI" id="CHEBI:58721"/>
        <dbReference type="ChEBI" id="CHEBI:64837"/>
        <dbReference type="ChEBI" id="CHEBI:64848"/>
        <dbReference type="EC" id="2.7.1.192"/>
    </reaction>
</comment>
<feature type="transmembrane region" description="Helical" evidence="16">
    <location>
        <begin position="162"/>
        <end position="185"/>
    </location>
</feature>
<dbReference type="PROSITE" id="PS51098">
    <property type="entry name" value="PTS_EIIB_TYPE_1"/>
    <property type="match status" value="1"/>
</dbReference>
<feature type="transmembrane region" description="Helical" evidence="16">
    <location>
        <begin position="318"/>
        <end position="340"/>
    </location>
</feature>
<evidence type="ECO:0000259" key="18">
    <source>
        <dbReference type="PROSITE" id="PS51103"/>
    </source>
</evidence>
<evidence type="ECO:0000256" key="8">
    <source>
        <dbReference type="ARBA" id="ARBA00022777"/>
    </source>
</evidence>
<dbReference type="PROSITE" id="PS51103">
    <property type="entry name" value="PTS_EIIC_TYPE_1"/>
    <property type="match status" value="1"/>
</dbReference>
<gene>
    <name evidence="19" type="ORF">HCT48_00465</name>
</gene>
<dbReference type="GO" id="GO:0090588">
    <property type="term" value="F:protein-phosphocysteine-N-acetylmuramate phosphotransferase system transporter activity"/>
    <property type="evidence" value="ECO:0007669"/>
    <property type="project" value="TreeGrafter"/>
</dbReference>
<evidence type="ECO:0000256" key="1">
    <source>
        <dbReference type="ARBA" id="ARBA00004651"/>
    </source>
</evidence>
<evidence type="ECO:0000256" key="2">
    <source>
        <dbReference type="ARBA" id="ARBA00022448"/>
    </source>
</evidence>
<evidence type="ECO:0000256" key="14">
    <source>
        <dbReference type="ARBA" id="ARBA00048265"/>
    </source>
</evidence>
<keyword evidence="9 16" id="KW-1133">Transmembrane helix</keyword>
<dbReference type="Gene3D" id="3.30.1360.60">
    <property type="entry name" value="Glucose permease domain IIB"/>
    <property type="match status" value="1"/>
</dbReference>
<dbReference type="SUPFAM" id="SSF55604">
    <property type="entry name" value="Glucose permease domain IIB"/>
    <property type="match status" value="1"/>
</dbReference>
<sequence>MTHEELSKTLLPLLGGKENIIAVANCMTRLRLTLVDLRKVDSRVLKQTEGVLGIVEDLNFQIIIGPGKAQKVREAFEIVLKEQGWIAHQTATTEPDNDWQANKNALKAGQKPSKMRNFLKVIGNIFFPLIPAIIAGGLFRGIASLTNQLLIAEVMKNGGTPLQSIVITVQLLNLLGNAFWSYFAIFTGVNAAKQFGATEVLGGMIGAMSIDPLVNTIANSFNGVFGDLVIYNAQTPLQSLLISGKGGVIGVIFGVYLLSIIEKRLRKIIPDVLDLVLTGFLAILITGILMLFAVMPLAGLFSDILIKGLSYLINSPYTIVNVISGYVLAALFLPMVLLGLHHGLIPIYDIQLQQLGYVTLFPVLAMAGAGQVGATIAIYLKARQVRNFRMQKIITGALPAGFLGVGEPLIYGVTLPLGKSFITAGLGAGFGGAWIMLTQVGTTAWGPSGLVGLPLTKDPSSFVNYFIGLLIAYLMGFIITMIALKKEDVANV</sequence>
<evidence type="ECO:0000256" key="6">
    <source>
        <dbReference type="ARBA" id="ARBA00022683"/>
    </source>
</evidence>
<dbReference type="PROSITE" id="PS01035">
    <property type="entry name" value="PTS_EIIB_TYPE_1_CYS"/>
    <property type="match status" value="1"/>
</dbReference>
<dbReference type="GO" id="GO:0008982">
    <property type="term" value="F:protein-N(PI)-phosphohistidine-sugar phosphotransferase activity"/>
    <property type="evidence" value="ECO:0007669"/>
    <property type="project" value="InterPro"/>
</dbReference>
<dbReference type="PANTHER" id="PTHR30175">
    <property type="entry name" value="PHOSPHOTRANSFERASE SYSTEM TRANSPORT PROTEIN"/>
    <property type="match status" value="1"/>
</dbReference>
<feature type="domain" description="PTS EIIC type-1" evidence="18">
    <location>
        <begin position="120"/>
        <end position="492"/>
    </location>
</feature>
<dbReference type="GO" id="GO:0016301">
    <property type="term" value="F:kinase activity"/>
    <property type="evidence" value="ECO:0007669"/>
    <property type="project" value="UniProtKB-KW"/>
</dbReference>
<dbReference type="InterPro" id="IPR013013">
    <property type="entry name" value="PTS_EIIC_1"/>
</dbReference>
<accession>A0A968GDN4</accession>
<dbReference type="CDD" id="cd00212">
    <property type="entry name" value="PTS_IIB_glc"/>
    <property type="match status" value="1"/>
</dbReference>
<feature type="transmembrane region" description="Helical" evidence="16">
    <location>
        <begin position="281"/>
        <end position="306"/>
    </location>
</feature>
<keyword evidence="10 16" id="KW-0472">Membrane</keyword>
<dbReference type="InterPro" id="IPR036878">
    <property type="entry name" value="Glu_permease_IIB"/>
</dbReference>
<dbReference type="InterPro" id="IPR018113">
    <property type="entry name" value="PTrfase_EIIB_Cys"/>
</dbReference>
<dbReference type="Proteomes" id="UP000778951">
    <property type="component" value="Unassembled WGS sequence"/>
</dbReference>
<proteinExistence type="predicted"/>
<feature type="transmembrane region" description="Helical" evidence="16">
    <location>
        <begin position="462"/>
        <end position="484"/>
    </location>
</feature>
<keyword evidence="7 16" id="KW-0812">Transmembrane</keyword>